<dbReference type="InterPro" id="IPR036225">
    <property type="entry name" value="SRP/SRP_N"/>
</dbReference>
<dbReference type="PROSITE" id="PS00300">
    <property type="entry name" value="SRP54"/>
    <property type="match status" value="1"/>
</dbReference>
<keyword evidence="5" id="KW-0342">GTP-binding</keyword>
<dbReference type="SUPFAM" id="SSF64356">
    <property type="entry name" value="SNARE-like"/>
    <property type="match status" value="1"/>
</dbReference>
<evidence type="ECO:0000256" key="2">
    <source>
        <dbReference type="ARBA" id="ARBA00008531"/>
    </source>
</evidence>
<evidence type="ECO:0000256" key="8">
    <source>
        <dbReference type="SAM" id="MobiDB-lite"/>
    </source>
</evidence>
<sequence>MLDFFVIISKSGIVLFATVNQTIAAGMNAAINRLIKNVILEDRRDQLYTTDALALQYRMDNEFELVFVVGYQRMLTLSYVDKFLEQIQLAFRDKYQDYDLRHALLMAADGRHATSGGAGGSGGGGVGGKHQKLNGISAESGLNPLLATNLVDFDTEFAKVYGFCYKTQSQQTAAEMRSFDQSLKSKKTVASMIVQPSDKAKSGTTAAPAVTAAAPVKEDTKPSPKANGESTQTDIQKKLLQMAAKNTTSPKAKKSAAVKKEPVKKEKGKRVWDLGGKSAQNLDFSKKLSGDEEEYTVNASSIAKNTANASDMAAYNSLDMQPDLEFEVEDEDDDEEEEEVMAASKPKKSFFGSFLKTFNYNKALTEADLEPILNQLRDHLIAKNVASEIAVKLCDSVSAKLVGQQMNTWLGLKSFVRQSLEDSILRILSPNRNVNILRDIRAKSSPYAIVFCGVNGVGKSTNLAKIANWLIVNNVRVLVIACDTFRAGAIEQLRTHITALKNIHERDGRQASKVDLFEKGYGKDSAAIAMEGINYARTAGYGCCLVDTAGRMQGNEPLMKQLAKLIKINEPDLTLFVGEALVGNEAVDQLTKFNNSLLDNGCRGVTANASAINGIVLTKFDTIDDQVGAAISMTYITGQPIVFVGVGQTYRDLKQLNAKAVVKALMK</sequence>
<dbReference type="InterPro" id="IPR011012">
    <property type="entry name" value="Longin-like_dom_sf"/>
</dbReference>
<evidence type="ECO:0000256" key="1">
    <source>
        <dbReference type="ARBA" id="ARBA00004397"/>
    </source>
</evidence>
<dbReference type="EMBL" id="OC855561">
    <property type="protein sequence ID" value="CAD7622232.1"/>
    <property type="molecule type" value="Genomic_DNA"/>
</dbReference>
<gene>
    <name evidence="10" type="ORF">OSB1V03_LOCUS2697</name>
</gene>
<dbReference type="InterPro" id="IPR003593">
    <property type="entry name" value="AAA+_ATPase"/>
</dbReference>
<keyword evidence="7" id="KW-0675">Receptor</keyword>
<dbReference type="InterPro" id="IPR042101">
    <property type="entry name" value="SRP54_N_sf"/>
</dbReference>
<dbReference type="InterPro" id="IPR000897">
    <property type="entry name" value="SRP54_GTPase_dom"/>
</dbReference>
<dbReference type="Gene3D" id="1.20.120.140">
    <property type="entry name" value="Signal recognition particle SRP54, nucleotide-binding domain"/>
    <property type="match status" value="1"/>
</dbReference>
<keyword evidence="3" id="KW-0547">Nucleotide-binding</keyword>
<dbReference type="InterPro" id="IPR013822">
    <property type="entry name" value="Signal_recog_particl_SRP54_hlx"/>
</dbReference>
<keyword evidence="11" id="KW-1185">Reference proteome</keyword>
<dbReference type="CDD" id="cd17876">
    <property type="entry name" value="SRalpha_C"/>
    <property type="match status" value="1"/>
</dbReference>
<organism evidence="10">
    <name type="scientific">Medioppia subpectinata</name>
    <dbReference type="NCBI Taxonomy" id="1979941"/>
    <lineage>
        <taxon>Eukaryota</taxon>
        <taxon>Metazoa</taxon>
        <taxon>Ecdysozoa</taxon>
        <taxon>Arthropoda</taxon>
        <taxon>Chelicerata</taxon>
        <taxon>Arachnida</taxon>
        <taxon>Acari</taxon>
        <taxon>Acariformes</taxon>
        <taxon>Sarcoptiformes</taxon>
        <taxon>Oribatida</taxon>
        <taxon>Brachypylina</taxon>
        <taxon>Oppioidea</taxon>
        <taxon>Oppiidae</taxon>
        <taxon>Medioppia</taxon>
    </lineage>
</organism>
<dbReference type="SUPFAM" id="SSF52540">
    <property type="entry name" value="P-loop containing nucleoside triphosphate hydrolases"/>
    <property type="match status" value="1"/>
</dbReference>
<evidence type="ECO:0000313" key="11">
    <source>
        <dbReference type="Proteomes" id="UP000759131"/>
    </source>
</evidence>
<dbReference type="GO" id="GO:0005047">
    <property type="term" value="F:signal recognition particle binding"/>
    <property type="evidence" value="ECO:0007669"/>
    <property type="project" value="InterPro"/>
</dbReference>
<evidence type="ECO:0000259" key="9">
    <source>
        <dbReference type="PROSITE" id="PS00300"/>
    </source>
</evidence>
<feature type="compositionally biased region" description="Low complexity" evidence="8">
    <location>
        <begin position="204"/>
        <end position="215"/>
    </location>
</feature>
<dbReference type="SUPFAM" id="SSF47364">
    <property type="entry name" value="Domain of the SRP/SRP receptor G-proteins"/>
    <property type="match status" value="1"/>
</dbReference>
<dbReference type="SMART" id="SM00962">
    <property type="entry name" value="SRP54"/>
    <property type="match status" value="1"/>
</dbReference>
<keyword evidence="6" id="KW-0472">Membrane</keyword>
<evidence type="ECO:0000313" key="10">
    <source>
        <dbReference type="EMBL" id="CAD7622232.1"/>
    </source>
</evidence>
<dbReference type="SMART" id="SM00382">
    <property type="entry name" value="AAA"/>
    <property type="match status" value="1"/>
</dbReference>
<comment type="subcellular location">
    <subcellularLocation>
        <location evidence="1">Endoplasmic reticulum membrane</location>
        <topology evidence="1">Peripheral membrane protein</topology>
        <orientation evidence="1">Cytoplasmic side</orientation>
    </subcellularLocation>
</comment>
<dbReference type="AlphaFoldDB" id="A0A7R9KHE0"/>
<dbReference type="EMBL" id="CAJPIZ010000986">
    <property type="protein sequence ID" value="CAG2102662.1"/>
    <property type="molecule type" value="Genomic_DNA"/>
</dbReference>
<dbReference type="PANTHER" id="PTHR43134:SF1">
    <property type="entry name" value="SIGNAL RECOGNITION PARTICLE RECEPTOR SUBUNIT ALPHA"/>
    <property type="match status" value="1"/>
</dbReference>
<dbReference type="Pfam" id="PF04086">
    <property type="entry name" value="SRP-alpha_N"/>
    <property type="match status" value="1"/>
</dbReference>
<proteinExistence type="inferred from homology"/>
<dbReference type="Proteomes" id="UP000759131">
    <property type="component" value="Unassembled WGS sequence"/>
</dbReference>
<dbReference type="GO" id="GO:0006614">
    <property type="term" value="P:SRP-dependent cotranslational protein targeting to membrane"/>
    <property type="evidence" value="ECO:0007669"/>
    <property type="project" value="InterPro"/>
</dbReference>
<dbReference type="InterPro" id="IPR027417">
    <property type="entry name" value="P-loop_NTPase"/>
</dbReference>
<dbReference type="SMART" id="SM00963">
    <property type="entry name" value="SRP54_N"/>
    <property type="match status" value="1"/>
</dbReference>
<dbReference type="FunFam" id="3.40.50.300:FF:000188">
    <property type="entry name" value="signal recognition particle receptor subunit alpha"/>
    <property type="match status" value="1"/>
</dbReference>
<evidence type="ECO:0000256" key="3">
    <source>
        <dbReference type="ARBA" id="ARBA00022741"/>
    </source>
</evidence>
<dbReference type="Pfam" id="PF02881">
    <property type="entry name" value="SRP54_N"/>
    <property type="match status" value="1"/>
</dbReference>
<dbReference type="Gene3D" id="3.30.450.60">
    <property type="match status" value="1"/>
</dbReference>
<feature type="region of interest" description="Disordered" evidence="8">
    <location>
        <begin position="245"/>
        <end position="269"/>
    </location>
</feature>
<feature type="region of interest" description="Disordered" evidence="8">
    <location>
        <begin position="196"/>
        <end position="232"/>
    </location>
</feature>
<comment type="similarity">
    <text evidence="2">Belongs to the GTP-binding SRP family.</text>
</comment>
<dbReference type="GO" id="GO:0005525">
    <property type="term" value="F:GTP binding"/>
    <property type="evidence" value="ECO:0007669"/>
    <property type="project" value="UniProtKB-KW"/>
</dbReference>
<evidence type="ECO:0000256" key="4">
    <source>
        <dbReference type="ARBA" id="ARBA00022824"/>
    </source>
</evidence>
<dbReference type="OrthoDB" id="1727884at2759"/>
<dbReference type="GO" id="GO:0003924">
    <property type="term" value="F:GTPase activity"/>
    <property type="evidence" value="ECO:0007669"/>
    <property type="project" value="InterPro"/>
</dbReference>
<name>A0A7R9KHE0_9ACAR</name>
<dbReference type="GO" id="GO:0005785">
    <property type="term" value="C:signal recognition particle receptor complex"/>
    <property type="evidence" value="ECO:0007669"/>
    <property type="project" value="InterPro"/>
</dbReference>
<feature type="compositionally biased region" description="Basic and acidic residues" evidence="8">
    <location>
        <begin position="258"/>
        <end position="269"/>
    </location>
</feature>
<accession>A0A7R9KHE0</accession>
<dbReference type="GO" id="GO:0006886">
    <property type="term" value="P:intracellular protein transport"/>
    <property type="evidence" value="ECO:0007669"/>
    <property type="project" value="InterPro"/>
</dbReference>
<dbReference type="PANTHER" id="PTHR43134">
    <property type="entry name" value="SIGNAL RECOGNITION PARTICLE RECEPTOR SUBUNIT ALPHA"/>
    <property type="match status" value="1"/>
</dbReference>
<evidence type="ECO:0000256" key="5">
    <source>
        <dbReference type="ARBA" id="ARBA00023134"/>
    </source>
</evidence>
<evidence type="ECO:0000256" key="7">
    <source>
        <dbReference type="ARBA" id="ARBA00023170"/>
    </source>
</evidence>
<evidence type="ECO:0000256" key="6">
    <source>
        <dbReference type="ARBA" id="ARBA00023136"/>
    </source>
</evidence>
<dbReference type="Gene3D" id="3.40.50.300">
    <property type="entry name" value="P-loop containing nucleotide triphosphate hydrolases"/>
    <property type="match status" value="1"/>
</dbReference>
<dbReference type="CDD" id="cd14826">
    <property type="entry name" value="SR_alpha_SRX"/>
    <property type="match status" value="1"/>
</dbReference>
<feature type="domain" description="SRP54-type proteins GTP-binding" evidence="9">
    <location>
        <begin position="640"/>
        <end position="653"/>
    </location>
</feature>
<protein>
    <recommendedName>
        <fullName evidence="9">SRP54-type proteins GTP-binding domain-containing protein</fullName>
    </recommendedName>
</protein>
<dbReference type="InterPro" id="IPR007222">
    <property type="entry name" value="Sig_recog_particle_rcpt_asu_N"/>
</dbReference>
<dbReference type="Pfam" id="PF00448">
    <property type="entry name" value="SRP54"/>
    <property type="match status" value="1"/>
</dbReference>
<reference evidence="10" key="1">
    <citation type="submission" date="2020-11" db="EMBL/GenBank/DDBJ databases">
        <authorList>
            <person name="Tran Van P."/>
        </authorList>
    </citation>
    <scope>NUCLEOTIDE SEQUENCE</scope>
</reference>
<keyword evidence="4" id="KW-0256">Endoplasmic reticulum</keyword>